<evidence type="ECO:0000313" key="2">
    <source>
        <dbReference type="Proteomes" id="UP000828251"/>
    </source>
</evidence>
<dbReference type="InterPro" id="IPR044224">
    <property type="entry name" value="KOBITO1-like"/>
</dbReference>
<dbReference type="AlphaFoldDB" id="A0A9D3VHN2"/>
<dbReference type="PANTHER" id="PTHR46701:SF7">
    <property type="entry name" value="GLYCOSYLTRANSFERASE-LIKE KOBITO 1"/>
    <property type="match status" value="1"/>
</dbReference>
<evidence type="ECO:0000313" key="1">
    <source>
        <dbReference type="EMBL" id="KAH1083156.1"/>
    </source>
</evidence>
<evidence type="ECO:0008006" key="3">
    <source>
        <dbReference type="Google" id="ProtNLM"/>
    </source>
</evidence>
<dbReference type="GO" id="GO:0030244">
    <property type="term" value="P:cellulose biosynthetic process"/>
    <property type="evidence" value="ECO:0007669"/>
    <property type="project" value="InterPro"/>
</dbReference>
<name>A0A9D3VHN2_9ROSI</name>
<proteinExistence type="predicted"/>
<dbReference type="EMBL" id="JAIQCV010000007">
    <property type="protein sequence ID" value="KAH1083156.1"/>
    <property type="molecule type" value="Genomic_DNA"/>
</dbReference>
<dbReference type="PANTHER" id="PTHR46701">
    <property type="entry name" value="GLYCOSYLTRANSFERASE-LIKE KOBITO 1"/>
    <property type="match status" value="1"/>
</dbReference>
<accession>A0A9D3VHN2</accession>
<dbReference type="GO" id="GO:0009737">
    <property type="term" value="P:response to abscisic acid"/>
    <property type="evidence" value="ECO:0007669"/>
    <property type="project" value="InterPro"/>
</dbReference>
<keyword evidence="2" id="KW-1185">Reference proteome</keyword>
<organism evidence="1 2">
    <name type="scientific">Gossypium stocksii</name>
    <dbReference type="NCBI Taxonomy" id="47602"/>
    <lineage>
        <taxon>Eukaryota</taxon>
        <taxon>Viridiplantae</taxon>
        <taxon>Streptophyta</taxon>
        <taxon>Embryophyta</taxon>
        <taxon>Tracheophyta</taxon>
        <taxon>Spermatophyta</taxon>
        <taxon>Magnoliopsida</taxon>
        <taxon>eudicotyledons</taxon>
        <taxon>Gunneridae</taxon>
        <taxon>Pentapetalae</taxon>
        <taxon>rosids</taxon>
        <taxon>malvids</taxon>
        <taxon>Malvales</taxon>
        <taxon>Malvaceae</taxon>
        <taxon>Malvoideae</taxon>
        <taxon>Gossypium</taxon>
    </lineage>
</organism>
<reference evidence="1 2" key="1">
    <citation type="journal article" date="2021" name="Plant Biotechnol. J.">
        <title>Multi-omics assisted identification of the key and species-specific regulatory components of drought-tolerant mechanisms in Gossypium stocksii.</title>
        <authorList>
            <person name="Yu D."/>
            <person name="Ke L."/>
            <person name="Zhang D."/>
            <person name="Wu Y."/>
            <person name="Sun Y."/>
            <person name="Mei J."/>
            <person name="Sun J."/>
            <person name="Sun Y."/>
        </authorList>
    </citation>
    <scope>NUCLEOTIDE SEQUENCE [LARGE SCALE GENOMIC DNA]</scope>
    <source>
        <strain evidence="2">cv. E1</strain>
        <tissue evidence="1">Leaf</tissue>
    </source>
</reference>
<dbReference type="Proteomes" id="UP000828251">
    <property type="component" value="Unassembled WGS sequence"/>
</dbReference>
<comment type="caution">
    <text evidence="1">The sequence shown here is derived from an EMBL/GenBank/DDBJ whole genome shotgun (WGS) entry which is preliminary data.</text>
</comment>
<sequence length="164" mass="19100">MDNAIFMVKDAGMDWIIHLDTDELIYPVGASEYSLRQLLLDLPSDVDLVVFPNYVSGIIFISKKGNLEFFVIIVYTFIHLESNPCKHVSMFKKNYDYLPKETYFGLYREVTRGNPNYFLTYGNGKEVARVQDELRPNGAHRWHNYMKTPKYGDCVLIENLDQIT</sequence>
<gene>
    <name evidence="1" type="ORF">J1N35_022917</name>
</gene>
<protein>
    <recommendedName>
        <fullName evidence="3">Glycosyltransferase family 92 protein</fullName>
    </recommendedName>
</protein>
<dbReference type="OrthoDB" id="433309at2759"/>